<dbReference type="Pfam" id="PF00126">
    <property type="entry name" value="HTH_1"/>
    <property type="match status" value="1"/>
</dbReference>
<name>A0ABW0H647_9HYPH</name>
<evidence type="ECO:0000256" key="1">
    <source>
        <dbReference type="ARBA" id="ARBA00009437"/>
    </source>
</evidence>
<evidence type="ECO:0000259" key="5">
    <source>
        <dbReference type="PROSITE" id="PS50931"/>
    </source>
</evidence>
<dbReference type="InterPro" id="IPR005119">
    <property type="entry name" value="LysR_subst-bd"/>
</dbReference>
<protein>
    <submittedName>
        <fullName evidence="6">LysR substrate-binding domain-containing protein</fullName>
    </submittedName>
</protein>
<evidence type="ECO:0000256" key="2">
    <source>
        <dbReference type="ARBA" id="ARBA00023015"/>
    </source>
</evidence>
<dbReference type="InterPro" id="IPR000847">
    <property type="entry name" value="LysR_HTH_N"/>
</dbReference>
<reference evidence="7" key="1">
    <citation type="journal article" date="2019" name="Int. J. Syst. Evol. Microbiol.">
        <title>The Global Catalogue of Microorganisms (GCM) 10K type strain sequencing project: providing services to taxonomists for standard genome sequencing and annotation.</title>
        <authorList>
            <consortium name="The Broad Institute Genomics Platform"/>
            <consortium name="The Broad Institute Genome Sequencing Center for Infectious Disease"/>
            <person name="Wu L."/>
            <person name="Ma J."/>
        </authorList>
    </citation>
    <scope>NUCLEOTIDE SEQUENCE [LARGE SCALE GENOMIC DNA]</scope>
    <source>
        <strain evidence="7">CGMCC 1.16326</strain>
    </source>
</reference>
<dbReference type="InterPro" id="IPR036390">
    <property type="entry name" value="WH_DNA-bd_sf"/>
</dbReference>
<evidence type="ECO:0000256" key="4">
    <source>
        <dbReference type="ARBA" id="ARBA00023163"/>
    </source>
</evidence>
<accession>A0ABW0H647</accession>
<evidence type="ECO:0000313" key="6">
    <source>
        <dbReference type="EMBL" id="MFC5391544.1"/>
    </source>
</evidence>
<dbReference type="RefSeq" id="WP_377006363.1">
    <property type="nucleotide sequence ID" value="NZ_JBHSLV010000007.1"/>
</dbReference>
<dbReference type="Pfam" id="PF03466">
    <property type="entry name" value="LysR_substrate"/>
    <property type="match status" value="1"/>
</dbReference>
<dbReference type="InterPro" id="IPR036388">
    <property type="entry name" value="WH-like_DNA-bd_sf"/>
</dbReference>
<dbReference type="PROSITE" id="PS50931">
    <property type="entry name" value="HTH_LYSR"/>
    <property type="match status" value="1"/>
</dbReference>
<keyword evidence="2" id="KW-0805">Transcription regulation</keyword>
<gene>
    <name evidence="6" type="ORF">ACFPPC_02685</name>
</gene>
<dbReference type="PANTHER" id="PTHR30537:SF26">
    <property type="entry name" value="GLYCINE CLEAVAGE SYSTEM TRANSCRIPTIONAL ACTIVATOR"/>
    <property type="match status" value="1"/>
</dbReference>
<feature type="domain" description="HTH lysR-type" evidence="5">
    <location>
        <begin position="8"/>
        <end position="65"/>
    </location>
</feature>
<dbReference type="Gene3D" id="1.10.10.10">
    <property type="entry name" value="Winged helix-like DNA-binding domain superfamily/Winged helix DNA-binding domain"/>
    <property type="match status" value="1"/>
</dbReference>
<keyword evidence="3" id="KW-0238">DNA-binding</keyword>
<dbReference type="PANTHER" id="PTHR30537">
    <property type="entry name" value="HTH-TYPE TRANSCRIPTIONAL REGULATOR"/>
    <property type="match status" value="1"/>
</dbReference>
<dbReference type="PRINTS" id="PR00039">
    <property type="entry name" value="HTHLYSR"/>
</dbReference>
<keyword evidence="7" id="KW-1185">Reference proteome</keyword>
<dbReference type="SUPFAM" id="SSF53850">
    <property type="entry name" value="Periplasmic binding protein-like II"/>
    <property type="match status" value="1"/>
</dbReference>
<proteinExistence type="inferred from homology"/>
<dbReference type="Gene3D" id="3.40.190.10">
    <property type="entry name" value="Periplasmic binding protein-like II"/>
    <property type="match status" value="2"/>
</dbReference>
<dbReference type="InterPro" id="IPR058163">
    <property type="entry name" value="LysR-type_TF_proteobact-type"/>
</dbReference>
<dbReference type="CDD" id="cd08432">
    <property type="entry name" value="PBP2_GcdR_TrpI_HvrB_AmpR_like"/>
    <property type="match status" value="1"/>
</dbReference>
<evidence type="ECO:0000256" key="3">
    <source>
        <dbReference type="ARBA" id="ARBA00023125"/>
    </source>
</evidence>
<dbReference type="EMBL" id="JBHSLV010000007">
    <property type="protein sequence ID" value="MFC5391544.1"/>
    <property type="molecule type" value="Genomic_DNA"/>
</dbReference>
<dbReference type="Proteomes" id="UP001596104">
    <property type="component" value="Unassembled WGS sequence"/>
</dbReference>
<organism evidence="6 7">
    <name type="scientific">Bosea vestrisii</name>
    <dbReference type="NCBI Taxonomy" id="151416"/>
    <lineage>
        <taxon>Bacteria</taxon>
        <taxon>Pseudomonadati</taxon>
        <taxon>Pseudomonadota</taxon>
        <taxon>Alphaproteobacteria</taxon>
        <taxon>Hyphomicrobiales</taxon>
        <taxon>Boseaceae</taxon>
        <taxon>Bosea</taxon>
    </lineage>
</organism>
<evidence type="ECO:0000313" key="7">
    <source>
        <dbReference type="Proteomes" id="UP001596104"/>
    </source>
</evidence>
<comment type="similarity">
    <text evidence="1">Belongs to the LysR transcriptional regulatory family.</text>
</comment>
<dbReference type="SUPFAM" id="SSF46785">
    <property type="entry name" value="Winged helix' DNA-binding domain"/>
    <property type="match status" value="1"/>
</dbReference>
<comment type="caution">
    <text evidence="6">The sequence shown here is derived from an EMBL/GenBank/DDBJ whole genome shotgun (WGS) entry which is preliminary data.</text>
</comment>
<sequence>MTSPRKLPPLAALRAFEAAARHLSFRKAADELAVTPTAISHQLRLLEATLGLPLFERHVRRVSLTPAGAQLFPVLRDGLDSFARAIATLSPAPLRSAVTVSATTLFTARRLIPALGSFQAQWPQFALRLHASDDAVDLAGGAADIAVRYGAGPFAGLVSEVLCRDRFGVVCSPSLGLRDPGDLTVATLIHSEWRRRDLQPDWRRWQALAQVPDLNVDAGLRITDESHAIQAAVAGQGVVIASLLMVEDELARGVLVHPFGPVLEGHHYHLVATEENMTSADVEAVRQWLKAVASP</sequence>
<keyword evidence="4" id="KW-0804">Transcription</keyword>